<dbReference type="EMBL" id="KN824370">
    <property type="protein sequence ID" value="KIM21831.1"/>
    <property type="molecule type" value="Genomic_DNA"/>
</dbReference>
<gene>
    <name evidence="2" type="ORF">M408DRAFT_29215</name>
</gene>
<evidence type="ECO:0000313" key="3">
    <source>
        <dbReference type="Proteomes" id="UP000054097"/>
    </source>
</evidence>
<proteinExistence type="predicted"/>
<organism evidence="2 3">
    <name type="scientific">Serendipita vermifera MAFF 305830</name>
    <dbReference type="NCBI Taxonomy" id="933852"/>
    <lineage>
        <taxon>Eukaryota</taxon>
        <taxon>Fungi</taxon>
        <taxon>Dikarya</taxon>
        <taxon>Basidiomycota</taxon>
        <taxon>Agaricomycotina</taxon>
        <taxon>Agaricomycetes</taxon>
        <taxon>Sebacinales</taxon>
        <taxon>Serendipitaceae</taxon>
        <taxon>Serendipita</taxon>
    </lineage>
</organism>
<reference evidence="3" key="2">
    <citation type="submission" date="2015-01" db="EMBL/GenBank/DDBJ databases">
        <title>Evolutionary Origins and Diversification of the Mycorrhizal Mutualists.</title>
        <authorList>
            <consortium name="DOE Joint Genome Institute"/>
            <consortium name="Mycorrhizal Genomics Consortium"/>
            <person name="Kohler A."/>
            <person name="Kuo A."/>
            <person name="Nagy L.G."/>
            <person name="Floudas D."/>
            <person name="Copeland A."/>
            <person name="Barry K.W."/>
            <person name="Cichocki N."/>
            <person name="Veneault-Fourrey C."/>
            <person name="LaButti K."/>
            <person name="Lindquist E.A."/>
            <person name="Lipzen A."/>
            <person name="Lundell T."/>
            <person name="Morin E."/>
            <person name="Murat C."/>
            <person name="Riley R."/>
            <person name="Ohm R."/>
            <person name="Sun H."/>
            <person name="Tunlid A."/>
            <person name="Henrissat B."/>
            <person name="Grigoriev I.V."/>
            <person name="Hibbett D.S."/>
            <person name="Martin F."/>
        </authorList>
    </citation>
    <scope>NUCLEOTIDE SEQUENCE [LARGE SCALE GENOMIC DNA]</scope>
    <source>
        <strain evidence="3">MAFF 305830</strain>
    </source>
</reference>
<evidence type="ECO:0000256" key="1">
    <source>
        <dbReference type="SAM" id="MobiDB-lite"/>
    </source>
</evidence>
<keyword evidence="3" id="KW-1185">Reference proteome</keyword>
<evidence type="ECO:0000313" key="2">
    <source>
        <dbReference type="EMBL" id="KIM21831.1"/>
    </source>
</evidence>
<dbReference type="AlphaFoldDB" id="A0A0C3ARC3"/>
<reference evidence="2 3" key="1">
    <citation type="submission" date="2014-04" db="EMBL/GenBank/DDBJ databases">
        <authorList>
            <consortium name="DOE Joint Genome Institute"/>
            <person name="Kuo A."/>
            <person name="Zuccaro A."/>
            <person name="Kohler A."/>
            <person name="Nagy L.G."/>
            <person name="Floudas D."/>
            <person name="Copeland A."/>
            <person name="Barry K.W."/>
            <person name="Cichocki N."/>
            <person name="Veneault-Fourrey C."/>
            <person name="LaButti K."/>
            <person name="Lindquist E.A."/>
            <person name="Lipzen A."/>
            <person name="Lundell T."/>
            <person name="Morin E."/>
            <person name="Murat C."/>
            <person name="Sun H."/>
            <person name="Tunlid A."/>
            <person name="Henrissat B."/>
            <person name="Grigoriev I.V."/>
            <person name="Hibbett D.S."/>
            <person name="Martin F."/>
            <person name="Nordberg H.P."/>
            <person name="Cantor M.N."/>
            <person name="Hua S.X."/>
        </authorList>
    </citation>
    <scope>NUCLEOTIDE SEQUENCE [LARGE SCALE GENOMIC DNA]</scope>
    <source>
        <strain evidence="2 3">MAFF 305830</strain>
    </source>
</reference>
<feature type="region of interest" description="Disordered" evidence="1">
    <location>
        <begin position="96"/>
        <end position="121"/>
    </location>
</feature>
<feature type="compositionally biased region" description="Pro residues" evidence="1">
    <location>
        <begin position="102"/>
        <end position="112"/>
    </location>
</feature>
<protein>
    <submittedName>
        <fullName evidence="2">Uncharacterized protein</fullName>
    </submittedName>
</protein>
<accession>A0A0C3ARC3</accession>
<dbReference type="Proteomes" id="UP000054097">
    <property type="component" value="Unassembled WGS sequence"/>
</dbReference>
<feature type="region of interest" description="Disordered" evidence="1">
    <location>
        <begin position="1"/>
        <end position="24"/>
    </location>
</feature>
<dbReference type="HOGENOM" id="CLU_2039501_0_0_1"/>
<name>A0A0C3ARC3_SERVB</name>
<sequence length="121" mass="12725">MSSTMVASSFPPPSGATIKLDKNSGAPFEYLEQPKALPEMKLTLFDHQPLSSMETGHGAESLAQRLRGGAGGICWCSCANMFTCGICAPKSNVAQERANPIPTKPPTRPNPGNPGQRLIAG</sequence>